<dbReference type="Proteomes" id="UP000886101">
    <property type="component" value="Unassembled WGS sequence"/>
</dbReference>
<gene>
    <name evidence="6" type="ORF">ENJ96_03555</name>
</gene>
<dbReference type="Gene3D" id="3.30.413.10">
    <property type="entry name" value="Sulfite Reductase Hemoprotein, domain 1"/>
    <property type="match status" value="1"/>
</dbReference>
<dbReference type="AlphaFoldDB" id="A0A7V5NZA3"/>
<dbReference type="InterPro" id="IPR042298">
    <property type="entry name" value="P-CP_red_C"/>
</dbReference>
<dbReference type="PANTHER" id="PTHR11493">
    <property type="entry name" value="SULFITE REDUCTASE [NADPH] SUBUNIT BETA-RELATED"/>
    <property type="match status" value="1"/>
</dbReference>
<dbReference type="Pfam" id="PF00037">
    <property type="entry name" value="Fer4"/>
    <property type="match status" value="2"/>
</dbReference>
<dbReference type="Pfam" id="PF01077">
    <property type="entry name" value="NIR_SIR"/>
    <property type="match status" value="1"/>
</dbReference>
<dbReference type="Gene3D" id="1.10.8.550">
    <property type="entry name" value="Proto-chlorophyllide reductase 57 kD subunit B"/>
    <property type="match status" value="1"/>
</dbReference>
<protein>
    <submittedName>
        <fullName evidence="6">4Fe-4S dicluster domain-containing protein</fullName>
    </submittedName>
</protein>
<evidence type="ECO:0000313" key="6">
    <source>
        <dbReference type="EMBL" id="HHI96905.1"/>
    </source>
</evidence>
<evidence type="ECO:0000256" key="3">
    <source>
        <dbReference type="ARBA" id="ARBA00023004"/>
    </source>
</evidence>
<dbReference type="GO" id="GO:0046872">
    <property type="term" value="F:metal ion binding"/>
    <property type="evidence" value="ECO:0007669"/>
    <property type="project" value="UniProtKB-KW"/>
</dbReference>
<dbReference type="InterPro" id="IPR045854">
    <property type="entry name" value="NO2/SO3_Rdtase_4Fe4S_sf"/>
</dbReference>
<dbReference type="GO" id="GO:0015979">
    <property type="term" value="P:photosynthesis"/>
    <property type="evidence" value="ECO:0007669"/>
    <property type="project" value="InterPro"/>
</dbReference>
<reference evidence="6" key="1">
    <citation type="journal article" date="2020" name="mSystems">
        <title>Genome- and Community-Level Interaction Insights into Carbon Utilization and Element Cycling Functions of Hydrothermarchaeota in Hydrothermal Sediment.</title>
        <authorList>
            <person name="Zhou Z."/>
            <person name="Liu Y."/>
            <person name="Xu W."/>
            <person name="Pan J."/>
            <person name="Luo Z.H."/>
            <person name="Li M."/>
        </authorList>
    </citation>
    <scope>NUCLEOTIDE SEQUENCE [LARGE SCALE GENOMIC DNA]</scope>
    <source>
        <strain evidence="6">HyVt-533</strain>
    </source>
</reference>
<feature type="domain" description="4Fe-4S ferredoxin-type" evidence="5">
    <location>
        <begin position="167"/>
        <end position="197"/>
    </location>
</feature>
<name>A0A7V5NZA3_9BACT</name>
<dbReference type="InterPro" id="IPR045169">
    <property type="entry name" value="NO2/SO3_Rdtase_4Fe4S_prot"/>
</dbReference>
<sequence>MRWEKEAETLLKRIPFFVRGRVKKRVEAFVRERGKNVVTKEELLLAKKALREKEAQVEEGFSVEGCFGATGCPNAVTSSLEMLAKIEELLKEAGLTEFLRQKVKGPLKHHHQFRVALSECPNACSQVQIKDVALIGRIKLGLEPEKCVFCGECEKVCEERALVLSESGPVLNEDKCVGCGACIKVCPEGALLELKRGYRVLLGGKLGRHPRLAQEILPLASEEEVLALLKKVVSFYQKHNQQGERLGALFERLGWEKAFEELKK</sequence>
<keyword evidence="3" id="KW-0408">Iron</keyword>
<dbReference type="GO" id="GO:0016491">
    <property type="term" value="F:oxidoreductase activity"/>
    <property type="evidence" value="ECO:0007669"/>
    <property type="project" value="InterPro"/>
</dbReference>
<dbReference type="InterPro" id="IPR006067">
    <property type="entry name" value="NO2/SO3_Rdtase_4Fe4S_dom"/>
</dbReference>
<dbReference type="GO" id="GO:0015995">
    <property type="term" value="P:chlorophyll biosynthetic process"/>
    <property type="evidence" value="ECO:0007669"/>
    <property type="project" value="InterPro"/>
</dbReference>
<dbReference type="SUPFAM" id="SSF54862">
    <property type="entry name" value="4Fe-4S ferredoxins"/>
    <property type="match status" value="1"/>
</dbReference>
<keyword evidence="2" id="KW-0479">Metal-binding</keyword>
<dbReference type="GO" id="GO:0020037">
    <property type="term" value="F:heme binding"/>
    <property type="evidence" value="ECO:0007669"/>
    <property type="project" value="InterPro"/>
</dbReference>
<accession>A0A7V5NZA3</accession>
<dbReference type="GO" id="GO:0051539">
    <property type="term" value="F:4 iron, 4 sulfur cluster binding"/>
    <property type="evidence" value="ECO:0007669"/>
    <property type="project" value="UniProtKB-KW"/>
</dbReference>
<dbReference type="PROSITE" id="PS51379">
    <property type="entry name" value="4FE4S_FER_2"/>
    <property type="match status" value="2"/>
</dbReference>
<dbReference type="PROSITE" id="PS00198">
    <property type="entry name" value="4FE4S_FER_1"/>
    <property type="match status" value="1"/>
</dbReference>
<dbReference type="SUPFAM" id="SSF56014">
    <property type="entry name" value="Nitrite and sulphite reductase 4Fe-4S domain-like"/>
    <property type="match status" value="1"/>
</dbReference>
<dbReference type="InterPro" id="IPR017900">
    <property type="entry name" value="4Fe4S_Fe_S_CS"/>
</dbReference>
<evidence type="ECO:0000256" key="4">
    <source>
        <dbReference type="ARBA" id="ARBA00023014"/>
    </source>
</evidence>
<evidence type="ECO:0000259" key="5">
    <source>
        <dbReference type="PROSITE" id="PS51379"/>
    </source>
</evidence>
<comment type="caution">
    <text evidence="6">The sequence shown here is derived from an EMBL/GenBank/DDBJ whole genome shotgun (WGS) entry which is preliminary data.</text>
</comment>
<evidence type="ECO:0000256" key="1">
    <source>
        <dbReference type="ARBA" id="ARBA00022485"/>
    </source>
</evidence>
<dbReference type="InterPro" id="IPR017896">
    <property type="entry name" value="4Fe4S_Fe-S-bd"/>
</dbReference>
<dbReference type="Gene3D" id="3.30.70.20">
    <property type="match status" value="1"/>
</dbReference>
<dbReference type="EMBL" id="DROK01000104">
    <property type="protein sequence ID" value="HHI96905.1"/>
    <property type="molecule type" value="Genomic_DNA"/>
</dbReference>
<feature type="domain" description="4Fe-4S ferredoxin-type" evidence="5">
    <location>
        <begin position="138"/>
        <end position="166"/>
    </location>
</feature>
<keyword evidence="4" id="KW-0411">Iron-sulfur</keyword>
<proteinExistence type="predicted"/>
<organism evidence="6">
    <name type="scientific">Thermodesulfatator atlanticus</name>
    <dbReference type="NCBI Taxonomy" id="501497"/>
    <lineage>
        <taxon>Bacteria</taxon>
        <taxon>Pseudomonadati</taxon>
        <taxon>Thermodesulfobacteriota</taxon>
        <taxon>Thermodesulfobacteria</taxon>
        <taxon>Thermodesulfobacteriales</taxon>
        <taxon>Thermodesulfatatoraceae</taxon>
        <taxon>Thermodesulfatator</taxon>
    </lineage>
</organism>
<evidence type="ECO:0000256" key="2">
    <source>
        <dbReference type="ARBA" id="ARBA00022723"/>
    </source>
</evidence>
<dbReference type="InterPro" id="IPR013580">
    <property type="entry name" value="LI-POR_suB-like_C"/>
</dbReference>
<dbReference type="Pfam" id="PF08369">
    <property type="entry name" value="PCP_red"/>
    <property type="match status" value="1"/>
</dbReference>
<keyword evidence="1" id="KW-0004">4Fe-4S</keyword>
<dbReference type="PANTHER" id="PTHR11493:SF54">
    <property type="entry name" value="ANAEROBIC SULFITE REDUCTASE SUBUNIT C"/>
    <property type="match status" value="1"/>
</dbReference>